<dbReference type="AlphaFoldDB" id="A0A6G6WCG7"/>
<dbReference type="InterPro" id="IPR041581">
    <property type="entry name" value="Glyoxalase_6"/>
</dbReference>
<evidence type="ECO:0000259" key="1">
    <source>
        <dbReference type="PROSITE" id="PS51819"/>
    </source>
</evidence>
<protein>
    <submittedName>
        <fullName evidence="2">VOC family protein</fullName>
    </submittedName>
</protein>
<dbReference type="Pfam" id="PF18029">
    <property type="entry name" value="Glyoxalase_6"/>
    <property type="match status" value="1"/>
</dbReference>
<dbReference type="PANTHER" id="PTHR35908:SF1">
    <property type="entry name" value="CONSERVED PROTEIN"/>
    <property type="match status" value="1"/>
</dbReference>
<dbReference type="SUPFAM" id="SSF54593">
    <property type="entry name" value="Glyoxalase/Bleomycin resistance protein/Dihydroxybiphenyl dioxygenase"/>
    <property type="match status" value="1"/>
</dbReference>
<proteinExistence type="predicted"/>
<dbReference type="RefSeq" id="WP_165231777.1">
    <property type="nucleotide sequence ID" value="NZ_CP049257.1"/>
</dbReference>
<name>A0A6G6WCG7_9ACTN</name>
<accession>A0A6G6WCG7</accession>
<dbReference type="Proteomes" id="UP000502996">
    <property type="component" value="Chromosome"/>
</dbReference>
<dbReference type="Gene3D" id="3.10.180.10">
    <property type="entry name" value="2,3-Dihydroxybiphenyl 1,2-Dioxygenase, domain 1"/>
    <property type="match status" value="1"/>
</dbReference>
<evidence type="ECO:0000313" key="3">
    <source>
        <dbReference type="Proteomes" id="UP000502996"/>
    </source>
</evidence>
<dbReference type="PROSITE" id="PS51819">
    <property type="entry name" value="VOC"/>
    <property type="match status" value="1"/>
</dbReference>
<dbReference type="EMBL" id="CP049257">
    <property type="protein sequence ID" value="QIG43041.1"/>
    <property type="molecule type" value="Genomic_DNA"/>
</dbReference>
<dbReference type="InterPro" id="IPR029068">
    <property type="entry name" value="Glyas_Bleomycin-R_OHBP_Dase"/>
</dbReference>
<feature type="domain" description="VOC" evidence="1">
    <location>
        <begin position="16"/>
        <end position="137"/>
    </location>
</feature>
<dbReference type="PANTHER" id="PTHR35908">
    <property type="entry name" value="HYPOTHETICAL FUSION PROTEIN"/>
    <property type="match status" value="1"/>
</dbReference>
<gene>
    <name evidence="2" type="ORF">G5V58_09975</name>
</gene>
<dbReference type="KEGG" id="nano:G5V58_09975"/>
<organism evidence="2 3">
    <name type="scientific">Nocardioides anomalus</name>
    <dbReference type="NCBI Taxonomy" id="2712223"/>
    <lineage>
        <taxon>Bacteria</taxon>
        <taxon>Bacillati</taxon>
        <taxon>Actinomycetota</taxon>
        <taxon>Actinomycetes</taxon>
        <taxon>Propionibacteriales</taxon>
        <taxon>Nocardioidaceae</taxon>
        <taxon>Nocardioides</taxon>
    </lineage>
</organism>
<evidence type="ECO:0000313" key="2">
    <source>
        <dbReference type="EMBL" id="QIG43041.1"/>
    </source>
</evidence>
<dbReference type="InterPro" id="IPR037523">
    <property type="entry name" value="VOC_core"/>
</dbReference>
<keyword evidence="3" id="KW-1185">Reference proteome</keyword>
<sequence>MRGRRRGTPDQDRWTRHDWWGVVVDSPDPEALARFYSELLGWPLWRPDEMDPGEAAVDAGEGVAGLTFHLERDYVRPVWPNAPGEQQMMLHLDFQVDDLDAAVGHAVGLGAELAAHQPQEDVRVLLDPDGHPFCLYV</sequence>
<reference evidence="2 3" key="1">
    <citation type="submission" date="2020-02" db="EMBL/GenBank/DDBJ databases">
        <title>Full genome sequence of Nocardioides sp. R-3366.</title>
        <authorList>
            <person name="Im W.-T."/>
        </authorList>
    </citation>
    <scope>NUCLEOTIDE SEQUENCE [LARGE SCALE GENOMIC DNA]</scope>
    <source>
        <strain evidence="2 3">R-3366</strain>
    </source>
</reference>